<name>A0ABW6E126_9ACTN</name>
<sequence>MTAVVELLGTTTECVDFEQALAERGWPVLQKEGGPATAMTARTTRYLLECRFPGSRTNARRGARERIEVVGDALQLDLNVEVTDLVVRDPEERPAWFAYERSAADDPPAGPPTRRARWRRRVRRWCAERLAPYRTGRHISALNRTRAQELATRTLPGTATPSPRVTVRRPIGTPDPEPGAVTGRRRRADREIFRLCHAAVVLMVTSSLIARLWPQGFAAWWVLGVVAVTTLGLATHWLIRFMPGKPGAALGAVLGLGVFTVGMGARIELSGEPGGPSGALGLLALAAGYAVFTGIRLLVRQWSWRVVAPWLLPAVLPLVLGLFPSLGLGLHALYLDAFGLNLEDVEIPRLWQLIATVRLGLAVNLWLIALAGLGYLHHFHWCVRERWPAYTLLGFFALILLWTGGWSLGLETAARAGNDAVRAAASRQAVDAYYGIGPQWVCVRPVGPADGIHADGGEFRPARPYLRIGDASGTVVLWDPAEKGALKLPMDKLRIVPVDKPPKSCAPSS</sequence>
<accession>A0ABW6E126</accession>
<evidence type="ECO:0008006" key="5">
    <source>
        <dbReference type="Google" id="ProtNLM"/>
    </source>
</evidence>
<evidence type="ECO:0000256" key="2">
    <source>
        <dbReference type="SAM" id="Phobius"/>
    </source>
</evidence>
<keyword evidence="4" id="KW-1185">Reference proteome</keyword>
<feature type="transmembrane region" description="Helical" evidence="2">
    <location>
        <begin position="219"/>
        <end position="239"/>
    </location>
</feature>
<keyword evidence="2" id="KW-0812">Transmembrane</keyword>
<evidence type="ECO:0000313" key="3">
    <source>
        <dbReference type="EMBL" id="MFD3958538.1"/>
    </source>
</evidence>
<dbReference type="Proteomes" id="UP001598300">
    <property type="component" value="Unassembled WGS sequence"/>
</dbReference>
<keyword evidence="2" id="KW-0472">Membrane</keyword>
<feature type="region of interest" description="Disordered" evidence="1">
    <location>
        <begin position="155"/>
        <end position="185"/>
    </location>
</feature>
<dbReference type="EMBL" id="JBHXPM010000020">
    <property type="protein sequence ID" value="MFD3958538.1"/>
    <property type="molecule type" value="Genomic_DNA"/>
</dbReference>
<comment type="caution">
    <text evidence="3">The sequence shown here is derived from an EMBL/GenBank/DDBJ whole genome shotgun (WGS) entry which is preliminary data.</text>
</comment>
<feature type="transmembrane region" description="Helical" evidence="2">
    <location>
        <begin position="192"/>
        <end position="213"/>
    </location>
</feature>
<reference evidence="3 4" key="1">
    <citation type="submission" date="2024-09" db="EMBL/GenBank/DDBJ databases">
        <title>The Natural Products Discovery Center: Release of the First 8490 Sequenced Strains for Exploring Actinobacteria Biosynthetic Diversity.</title>
        <authorList>
            <person name="Kalkreuter E."/>
            <person name="Kautsar S.A."/>
            <person name="Yang D."/>
            <person name="Bader C.D."/>
            <person name="Teijaro C.N."/>
            <person name="Fluegel L."/>
            <person name="Davis C.M."/>
            <person name="Simpson J.R."/>
            <person name="Lauterbach L."/>
            <person name="Steele A.D."/>
            <person name="Gui C."/>
            <person name="Meng S."/>
            <person name="Li G."/>
            <person name="Viehrig K."/>
            <person name="Ye F."/>
            <person name="Su P."/>
            <person name="Kiefer A.F."/>
            <person name="Nichols A."/>
            <person name="Cepeda A.J."/>
            <person name="Yan W."/>
            <person name="Fan B."/>
            <person name="Jiang Y."/>
            <person name="Adhikari A."/>
            <person name="Zheng C.-J."/>
            <person name="Schuster L."/>
            <person name="Cowan T.M."/>
            <person name="Smanski M.J."/>
            <person name="Chevrette M.G."/>
            <person name="De Carvalho L.P.S."/>
            <person name="Shen B."/>
        </authorList>
    </citation>
    <scope>NUCLEOTIDE SEQUENCE [LARGE SCALE GENOMIC DNA]</scope>
    <source>
        <strain evidence="3 4">NPDC058584</strain>
    </source>
</reference>
<keyword evidence="2" id="KW-1133">Transmembrane helix</keyword>
<organism evidence="3 4">
    <name type="scientific">Streptomyces bacillaris</name>
    <dbReference type="NCBI Taxonomy" id="68179"/>
    <lineage>
        <taxon>Bacteria</taxon>
        <taxon>Bacillati</taxon>
        <taxon>Actinomycetota</taxon>
        <taxon>Actinomycetes</taxon>
        <taxon>Kitasatosporales</taxon>
        <taxon>Streptomycetaceae</taxon>
        <taxon>Streptomyces</taxon>
    </lineage>
</organism>
<protein>
    <recommendedName>
        <fullName evidence="5">NnrS multi-domain protein</fullName>
    </recommendedName>
</protein>
<proteinExistence type="predicted"/>
<dbReference type="RefSeq" id="WP_070203767.1">
    <property type="nucleotide sequence ID" value="NZ_JBHVRE010000024.1"/>
</dbReference>
<feature type="transmembrane region" description="Helical" evidence="2">
    <location>
        <begin position="387"/>
        <end position="408"/>
    </location>
</feature>
<feature type="transmembrane region" description="Helical" evidence="2">
    <location>
        <begin position="279"/>
        <end position="299"/>
    </location>
</feature>
<gene>
    <name evidence="3" type="ORF">ACFWR3_21010</name>
</gene>
<feature type="transmembrane region" description="Helical" evidence="2">
    <location>
        <begin position="246"/>
        <end position="267"/>
    </location>
</feature>
<feature type="transmembrane region" description="Helical" evidence="2">
    <location>
        <begin position="311"/>
        <end position="333"/>
    </location>
</feature>
<feature type="transmembrane region" description="Helical" evidence="2">
    <location>
        <begin position="353"/>
        <end position="375"/>
    </location>
</feature>
<evidence type="ECO:0000313" key="4">
    <source>
        <dbReference type="Proteomes" id="UP001598300"/>
    </source>
</evidence>
<evidence type="ECO:0000256" key="1">
    <source>
        <dbReference type="SAM" id="MobiDB-lite"/>
    </source>
</evidence>